<dbReference type="RefSeq" id="WP_344280725.1">
    <property type="nucleotide sequence ID" value="NZ_BAAAKV010000049.1"/>
</dbReference>
<protein>
    <submittedName>
        <fullName evidence="3">MOSC domain-containing protein</fullName>
    </submittedName>
</protein>
<dbReference type="InterPro" id="IPR011037">
    <property type="entry name" value="Pyrv_Knase-like_insert_dom_sf"/>
</dbReference>
<organism evidence="3 4">
    <name type="scientific">Streptomyces hebeiensis</name>
    <dbReference type="NCBI Taxonomy" id="229486"/>
    <lineage>
        <taxon>Bacteria</taxon>
        <taxon>Bacillati</taxon>
        <taxon>Actinomycetota</taxon>
        <taxon>Actinomycetes</taxon>
        <taxon>Kitasatosporales</taxon>
        <taxon>Streptomycetaceae</taxon>
        <taxon>Streptomyces</taxon>
    </lineage>
</organism>
<sequence>MPKPPRSSLHSLRLYPVKSMAGVTRDSAVVEPWGLAGDRRWTLVDDTGRVVTQRQQPRLALIVAHTLPDGGIRLHVPGLAPLTVAVPSPVDASPSGAGVDGGTVVVDIFGTKVEAVPVTARPSGPDGMCVTGTDGTERTRGADGDHGTDGTGGAANGTDGFGGAEEESGVDRRLSAFLGLDVRLVHLDDPARRRPVNPLYARPGETVSFADGFPLLVTTTASLDALNSLVAQGDHPDEGPLPMDRFRPNLVVTGTAPWAEDDWQRIAVGDITFRVTKPCGRCVVTTTDQATAERGKEPLRTLGRYRRFGGKLLFGQNLVPETTGTLRTGDPVTVLD</sequence>
<dbReference type="InterPro" id="IPR005303">
    <property type="entry name" value="MOCOS_middle"/>
</dbReference>
<dbReference type="EMBL" id="BAAAKV010000049">
    <property type="protein sequence ID" value="GAA1185761.1"/>
    <property type="molecule type" value="Genomic_DNA"/>
</dbReference>
<gene>
    <name evidence="3" type="ORF">GCM10009654_49220</name>
</gene>
<dbReference type="PANTHER" id="PTHR14237:SF19">
    <property type="entry name" value="MITOCHONDRIAL AMIDOXIME REDUCING COMPONENT 1"/>
    <property type="match status" value="1"/>
</dbReference>
<accession>A0ABN1UZX7</accession>
<evidence type="ECO:0000313" key="4">
    <source>
        <dbReference type="Proteomes" id="UP001501371"/>
    </source>
</evidence>
<dbReference type="Proteomes" id="UP001501371">
    <property type="component" value="Unassembled WGS sequence"/>
</dbReference>
<reference evidence="3 4" key="1">
    <citation type="journal article" date="2019" name="Int. J. Syst. Evol. Microbiol.">
        <title>The Global Catalogue of Microorganisms (GCM) 10K type strain sequencing project: providing services to taxonomists for standard genome sequencing and annotation.</title>
        <authorList>
            <consortium name="The Broad Institute Genomics Platform"/>
            <consortium name="The Broad Institute Genome Sequencing Center for Infectious Disease"/>
            <person name="Wu L."/>
            <person name="Ma J."/>
        </authorList>
    </citation>
    <scope>NUCLEOTIDE SEQUENCE [LARGE SCALE GENOMIC DNA]</scope>
    <source>
        <strain evidence="3 4">JCM 12696</strain>
    </source>
</reference>
<comment type="caution">
    <text evidence="3">The sequence shown here is derived from an EMBL/GenBank/DDBJ whole genome shotgun (WGS) entry which is preliminary data.</text>
</comment>
<evidence type="ECO:0000313" key="3">
    <source>
        <dbReference type="EMBL" id="GAA1185761.1"/>
    </source>
</evidence>
<feature type="domain" description="MOSC" evidence="2">
    <location>
        <begin position="188"/>
        <end position="335"/>
    </location>
</feature>
<dbReference type="Pfam" id="PF03476">
    <property type="entry name" value="MOSC_N"/>
    <property type="match status" value="1"/>
</dbReference>
<dbReference type="SUPFAM" id="SSF50800">
    <property type="entry name" value="PK beta-barrel domain-like"/>
    <property type="match status" value="1"/>
</dbReference>
<dbReference type="Pfam" id="PF03473">
    <property type="entry name" value="MOSC"/>
    <property type="match status" value="1"/>
</dbReference>
<name>A0ABN1UZX7_9ACTN</name>
<evidence type="ECO:0000256" key="1">
    <source>
        <dbReference type="SAM" id="MobiDB-lite"/>
    </source>
</evidence>
<dbReference type="InterPro" id="IPR005302">
    <property type="entry name" value="MoCF_Sase_C"/>
</dbReference>
<dbReference type="PANTHER" id="PTHR14237">
    <property type="entry name" value="MOLYBDOPTERIN COFACTOR SULFURASE MOSC"/>
    <property type="match status" value="1"/>
</dbReference>
<keyword evidence="4" id="KW-1185">Reference proteome</keyword>
<evidence type="ECO:0000259" key="2">
    <source>
        <dbReference type="PROSITE" id="PS51340"/>
    </source>
</evidence>
<feature type="region of interest" description="Disordered" evidence="1">
    <location>
        <begin position="119"/>
        <end position="168"/>
    </location>
</feature>
<feature type="compositionally biased region" description="Gly residues" evidence="1">
    <location>
        <begin position="149"/>
        <end position="163"/>
    </location>
</feature>
<dbReference type="PROSITE" id="PS51340">
    <property type="entry name" value="MOSC"/>
    <property type="match status" value="1"/>
</dbReference>
<feature type="compositionally biased region" description="Basic and acidic residues" evidence="1">
    <location>
        <begin position="135"/>
        <end position="148"/>
    </location>
</feature>
<proteinExistence type="predicted"/>